<keyword evidence="4 7" id="KW-0732">Signal</keyword>
<dbReference type="InterPro" id="IPR033124">
    <property type="entry name" value="Ser_caboxypep_his_AS"/>
</dbReference>
<dbReference type="GO" id="GO:0004185">
    <property type="term" value="F:serine-type carboxypeptidase activity"/>
    <property type="evidence" value="ECO:0007669"/>
    <property type="project" value="UniProtKB-UniRule"/>
</dbReference>
<name>A0A409W3G5_9AGAR</name>
<dbReference type="FunFam" id="3.40.50.1820:FF:000226">
    <property type="entry name" value="Carboxypeptidase"/>
    <property type="match status" value="1"/>
</dbReference>
<dbReference type="EC" id="3.4.16.-" evidence="7"/>
<dbReference type="GO" id="GO:0000324">
    <property type="term" value="C:fungal-type vacuole"/>
    <property type="evidence" value="ECO:0007669"/>
    <property type="project" value="TreeGrafter"/>
</dbReference>
<dbReference type="Proteomes" id="UP000284842">
    <property type="component" value="Unassembled WGS sequence"/>
</dbReference>
<evidence type="ECO:0000256" key="6">
    <source>
        <dbReference type="ARBA" id="ARBA00023180"/>
    </source>
</evidence>
<dbReference type="InParanoid" id="A0A409W3G5"/>
<evidence type="ECO:0000256" key="5">
    <source>
        <dbReference type="ARBA" id="ARBA00022801"/>
    </source>
</evidence>
<evidence type="ECO:0000313" key="9">
    <source>
        <dbReference type="Proteomes" id="UP000284842"/>
    </source>
</evidence>
<dbReference type="PANTHER" id="PTHR11802">
    <property type="entry name" value="SERINE PROTEASE FAMILY S10 SERINE CARBOXYPEPTIDASE"/>
    <property type="match status" value="1"/>
</dbReference>
<dbReference type="AlphaFoldDB" id="A0A409W3G5"/>
<dbReference type="EMBL" id="NHTK01005838">
    <property type="protein sequence ID" value="PPQ73051.1"/>
    <property type="molecule type" value="Genomic_DNA"/>
</dbReference>
<dbReference type="InterPro" id="IPR018202">
    <property type="entry name" value="Ser_caboxypep_ser_AS"/>
</dbReference>
<dbReference type="PROSITE" id="PS00560">
    <property type="entry name" value="CARBOXYPEPT_SER_HIS"/>
    <property type="match status" value="1"/>
</dbReference>
<evidence type="ECO:0000256" key="1">
    <source>
        <dbReference type="ARBA" id="ARBA00009431"/>
    </source>
</evidence>
<dbReference type="GO" id="GO:0006508">
    <property type="term" value="P:proteolysis"/>
    <property type="evidence" value="ECO:0007669"/>
    <property type="project" value="UniProtKB-KW"/>
</dbReference>
<sequence length="504" mass="56342">MVFLRPWSIVAALSALTYVHGFDFNFGSDDIAYDFNAASQQVPVVTPQAPQPANLSSLAEGGFTVLRHPAFKKYQVRIKKGKFCDPAVNSYTGYIDIEARHLFFYFFESRGNPAKDDVIFWTNGGPGCSSSLGLFMELGPCRILDEDGPKQHFESWNTNANIFFIDQPVGVGFSYAEYGEYVSTTEEAAKDIAAFVSIFFNTFEEFKGRAFHMAGESYGGRYIPLFASAVYDNNAKLIEQGLEPVNLKSIMIGNGMTDTFKMILAYYDMQCRPSIRSTAVLPVGECMAAKSVLKRCEEWMKKDCQDSYDAVNCAASVGFCMQAIETPFMNSGLNPYDMSKPCEGSVATTLCYPITRHITNYLSRPDVRSNLGVDPAVTGNFTSCSNKVGAAFNEQQDMLHPTKDYVAALLERGVRVLIYVGAYDWICNWIGNERWTLSLEWSRQREFASMPLKDWFVNGKAAGKTRSVKDFSFVTIEGAGHMVPYDKPQESLIMLQRWLAGDDF</sequence>
<comment type="similarity">
    <text evidence="1 7">Belongs to the peptidase S10 family.</text>
</comment>
<evidence type="ECO:0000313" key="8">
    <source>
        <dbReference type="EMBL" id="PPQ73051.1"/>
    </source>
</evidence>
<protein>
    <recommendedName>
        <fullName evidence="7">Carboxypeptidase</fullName>
        <ecNumber evidence="7">3.4.16.-</ecNumber>
    </recommendedName>
</protein>
<dbReference type="OrthoDB" id="443318at2759"/>
<gene>
    <name evidence="8" type="ORF">CVT24_001629</name>
</gene>
<reference evidence="8 9" key="1">
    <citation type="journal article" date="2018" name="Evol. Lett.">
        <title>Horizontal gene cluster transfer increased hallucinogenic mushroom diversity.</title>
        <authorList>
            <person name="Reynolds H.T."/>
            <person name="Vijayakumar V."/>
            <person name="Gluck-Thaler E."/>
            <person name="Korotkin H.B."/>
            <person name="Matheny P.B."/>
            <person name="Slot J.C."/>
        </authorList>
    </citation>
    <scope>NUCLEOTIDE SEQUENCE [LARGE SCALE GENOMIC DNA]</scope>
    <source>
        <strain evidence="8 9">2629</strain>
    </source>
</reference>
<feature type="signal peptide" evidence="7">
    <location>
        <begin position="1"/>
        <end position="21"/>
    </location>
</feature>
<keyword evidence="6" id="KW-0325">Glycoprotein</keyword>
<dbReference type="Gene3D" id="3.40.50.1820">
    <property type="entry name" value="alpha/beta hydrolase"/>
    <property type="match status" value="1"/>
</dbReference>
<dbReference type="PRINTS" id="PR00724">
    <property type="entry name" value="CRBOXYPTASEC"/>
</dbReference>
<organism evidence="8 9">
    <name type="scientific">Panaeolus cyanescens</name>
    <dbReference type="NCBI Taxonomy" id="181874"/>
    <lineage>
        <taxon>Eukaryota</taxon>
        <taxon>Fungi</taxon>
        <taxon>Dikarya</taxon>
        <taxon>Basidiomycota</taxon>
        <taxon>Agaricomycotina</taxon>
        <taxon>Agaricomycetes</taxon>
        <taxon>Agaricomycetidae</taxon>
        <taxon>Agaricales</taxon>
        <taxon>Agaricineae</taxon>
        <taxon>Galeropsidaceae</taxon>
        <taxon>Panaeolus</taxon>
    </lineage>
</organism>
<evidence type="ECO:0000256" key="3">
    <source>
        <dbReference type="ARBA" id="ARBA00022670"/>
    </source>
</evidence>
<evidence type="ECO:0000256" key="2">
    <source>
        <dbReference type="ARBA" id="ARBA00022645"/>
    </source>
</evidence>
<comment type="caution">
    <text evidence="8">The sequence shown here is derived from an EMBL/GenBank/DDBJ whole genome shotgun (WGS) entry which is preliminary data.</text>
</comment>
<dbReference type="Pfam" id="PF00450">
    <property type="entry name" value="Peptidase_S10"/>
    <property type="match status" value="1"/>
</dbReference>
<feature type="chain" id="PRO_5018813386" description="Carboxypeptidase" evidence="7">
    <location>
        <begin position="22"/>
        <end position="504"/>
    </location>
</feature>
<dbReference type="PANTHER" id="PTHR11802:SF113">
    <property type="entry name" value="SERINE CARBOXYPEPTIDASE CTSA-4.1"/>
    <property type="match status" value="1"/>
</dbReference>
<dbReference type="PROSITE" id="PS00131">
    <property type="entry name" value="CARBOXYPEPT_SER_SER"/>
    <property type="match status" value="1"/>
</dbReference>
<keyword evidence="3 7" id="KW-0645">Protease</keyword>
<keyword evidence="9" id="KW-1185">Reference proteome</keyword>
<accession>A0A409W3G5</accession>
<evidence type="ECO:0000256" key="4">
    <source>
        <dbReference type="ARBA" id="ARBA00022729"/>
    </source>
</evidence>
<keyword evidence="5 7" id="KW-0378">Hydrolase</keyword>
<keyword evidence="2 7" id="KW-0121">Carboxypeptidase</keyword>
<proteinExistence type="inferred from homology"/>
<evidence type="ECO:0000256" key="7">
    <source>
        <dbReference type="RuleBase" id="RU361156"/>
    </source>
</evidence>
<dbReference type="SUPFAM" id="SSF53474">
    <property type="entry name" value="alpha/beta-Hydrolases"/>
    <property type="match status" value="1"/>
</dbReference>
<dbReference type="STRING" id="181874.A0A409W3G5"/>
<dbReference type="InterPro" id="IPR001563">
    <property type="entry name" value="Peptidase_S10"/>
</dbReference>
<dbReference type="InterPro" id="IPR029058">
    <property type="entry name" value="AB_hydrolase_fold"/>
</dbReference>
<dbReference type="Gene3D" id="1.10.287.410">
    <property type="match status" value="1"/>
</dbReference>